<dbReference type="AlphaFoldDB" id="A0A6A5EDY3"/>
<dbReference type="PANTHER" id="PTHR24401:SF29">
    <property type="entry name" value="SI:CH211-243P7.3-RELATED"/>
    <property type="match status" value="1"/>
</dbReference>
<keyword evidence="4" id="KW-1185">Reference proteome</keyword>
<organism evidence="3 4">
    <name type="scientific">Perca fluviatilis</name>
    <name type="common">European perch</name>
    <dbReference type="NCBI Taxonomy" id="8168"/>
    <lineage>
        <taxon>Eukaryota</taxon>
        <taxon>Metazoa</taxon>
        <taxon>Chordata</taxon>
        <taxon>Craniata</taxon>
        <taxon>Vertebrata</taxon>
        <taxon>Euteleostomi</taxon>
        <taxon>Actinopterygii</taxon>
        <taxon>Neopterygii</taxon>
        <taxon>Teleostei</taxon>
        <taxon>Neoteleostei</taxon>
        <taxon>Acanthomorphata</taxon>
        <taxon>Eupercaria</taxon>
        <taxon>Perciformes</taxon>
        <taxon>Percoidei</taxon>
        <taxon>Percidae</taxon>
        <taxon>Percinae</taxon>
        <taxon>Perca</taxon>
    </lineage>
</organism>
<evidence type="ECO:0000259" key="2">
    <source>
        <dbReference type="Pfam" id="PF20499"/>
    </source>
</evidence>
<comment type="caution">
    <text evidence="3">The sequence shown here is derived from an EMBL/GenBank/DDBJ whole genome shotgun (WGS) entry which is preliminary data.</text>
</comment>
<evidence type="ECO:0000313" key="4">
    <source>
        <dbReference type="Proteomes" id="UP000465112"/>
    </source>
</evidence>
<protein>
    <recommendedName>
        <fullName evidence="2">DUF6729 domain-containing protein</fullName>
    </recommendedName>
</protein>
<evidence type="ECO:0000256" key="1">
    <source>
        <dbReference type="SAM" id="MobiDB-lite"/>
    </source>
</evidence>
<dbReference type="EMBL" id="VHII01000007">
    <property type="protein sequence ID" value="KAF1387477.1"/>
    <property type="molecule type" value="Genomic_DNA"/>
</dbReference>
<dbReference type="InterPro" id="IPR046616">
    <property type="entry name" value="DUF6729"/>
</dbReference>
<proteinExistence type="predicted"/>
<evidence type="ECO:0000313" key="3">
    <source>
        <dbReference type="EMBL" id="KAF1387477.1"/>
    </source>
</evidence>
<dbReference type="PANTHER" id="PTHR24401">
    <property type="entry name" value="SI:CH211-243P7.3-RELATED"/>
    <property type="match status" value="1"/>
</dbReference>
<sequence>MSLAPPHIPLPLQPPEVNWVCFLPKQFTRVIQPADQEWITHILYDSTGQLKQNLSQNWFHPPSPTKSISPPDPHNSFRQRMFLWDPMRMWGIPLKCTQCSRKMHHSDIYTKVRESEAVYQLPPPFSPLPLAQFFETVHANDILSHLDELKGVITSTFGRILKLDSTKKITKKLAGGIEGTTTSNIGNEFGQVLNSVLTTGEGLALMIFVKEWSKGKEMLVSQSQMPYMWTETTAVRQQSGLLPEFIPPGKPTGERIDVEYLLTQSNRGDLLSAQKGIGAIPPEMLDEAQEDECPPGHRFIFPDFISPASSPFEDSGPITSTPDSQCDPRGIPGWEAVNALAGKKKTLSVPWRASRKHSGSAPGQQAAERLFMVHGQAAHRPDINRISECALRFYKEFREARNRPKDNKGKTFAIPQSIVMTYGHIKQLIEDCKDIHKHQPFTSDHKQHHSVLLAAASA</sequence>
<feature type="domain" description="DUF6729" evidence="2">
    <location>
        <begin position="27"/>
        <end position="114"/>
    </location>
</feature>
<feature type="region of interest" description="Disordered" evidence="1">
    <location>
        <begin position="311"/>
        <end position="330"/>
    </location>
</feature>
<gene>
    <name evidence="3" type="ORF">PFLUV_G00079350</name>
</gene>
<accession>A0A6A5EDY3</accession>
<dbReference type="Pfam" id="PF20499">
    <property type="entry name" value="DUF6729"/>
    <property type="match status" value="1"/>
</dbReference>
<dbReference type="Proteomes" id="UP000465112">
    <property type="component" value="Chromosome 7"/>
</dbReference>
<name>A0A6A5EDY3_PERFL</name>
<reference evidence="3 4" key="1">
    <citation type="submission" date="2019-06" db="EMBL/GenBank/DDBJ databases">
        <title>A chromosome-scale genome assembly of the European perch, Perca fluviatilis.</title>
        <authorList>
            <person name="Roques C."/>
            <person name="Zahm M."/>
            <person name="Cabau C."/>
            <person name="Klopp C."/>
            <person name="Bouchez O."/>
            <person name="Donnadieu C."/>
            <person name="Kuhl H."/>
            <person name="Gislard M."/>
            <person name="Guendouz S."/>
            <person name="Journot L."/>
            <person name="Haffray P."/>
            <person name="Bestin A."/>
            <person name="Morvezen R."/>
            <person name="Feron R."/>
            <person name="Wen M."/>
            <person name="Jouanno E."/>
            <person name="Herpin A."/>
            <person name="Schartl M."/>
            <person name="Postlethwait J."/>
            <person name="Schaerlinger B."/>
            <person name="Chardard D."/>
            <person name="Lecocq T."/>
            <person name="Poncet C."/>
            <person name="Jaffrelo L."/>
            <person name="Lampietro C."/>
            <person name="Guiguen Y."/>
        </authorList>
    </citation>
    <scope>NUCLEOTIDE SEQUENCE [LARGE SCALE GENOMIC DNA]</scope>
    <source>
        <tissue evidence="3">Blood</tissue>
    </source>
</reference>